<organism evidence="2 3">
    <name type="scientific">Leptidea sinapis</name>
    <dbReference type="NCBI Taxonomy" id="189913"/>
    <lineage>
        <taxon>Eukaryota</taxon>
        <taxon>Metazoa</taxon>
        <taxon>Ecdysozoa</taxon>
        <taxon>Arthropoda</taxon>
        <taxon>Hexapoda</taxon>
        <taxon>Insecta</taxon>
        <taxon>Pterygota</taxon>
        <taxon>Neoptera</taxon>
        <taxon>Endopterygota</taxon>
        <taxon>Lepidoptera</taxon>
        <taxon>Glossata</taxon>
        <taxon>Ditrysia</taxon>
        <taxon>Papilionoidea</taxon>
        <taxon>Pieridae</taxon>
        <taxon>Dismorphiinae</taxon>
        <taxon>Leptidea</taxon>
    </lineage>
</organism>
<dbReference type="PANTHER" id="PTHR39069">
    <property type="entry name" value="ECDYSONE-INDUCIBLE GENE E1, ISOFORM A"/>
    <property type="match status" value="1"/>
</dbReference>
<reference evidence="2 3" key="1">
    <citation type="submission" date="2017-07" db="EMBL/GenBank/DDBJ databases">
        <authorList>
            <person name="Talla V."/>
            <person name="Backstrom N."/>
        </authorList>
    </citation>
    <scope>NUCLEOTIDE SEQUENCE [LARGE SCALE GENOMIC DNA]</scope>
</reference>
<evidence type="ECO:0000313" key="2">
    <source>
        <dbReference type="EMBL" id="VVD02955.1"/>
    </source>
</evidence>
<proteinExistence type="predicted"/>
<dbReference type="Pfam" id="PF01683">
    <property type="entry name" value="EB"/>
    <property type="match status" value="2"/>
</dbReference>
<name>A0A5E4QZ35_9NEOP</name>
<dbReference type="Proteomes" id="UP000324832">
    <property type="component" value="Unassembled WGS sequence"/>
</dbReference>
<dbReference type="AlphaFoldDB" id="A0A5E4QZ35"/>
<feature type="domain" description="EB" evidence="1">
    <location>
        <begin position="114"/>
        <end position="157"/>
    </location>
</feature>
<feature type="domain" description="EB" evidence="1">
    <location>
        <begin position="234"/>
        <end position="286"/>
    </location>
</feature>
<evidence type="ECO:0000259" key="1">
    <source>
        <dbReference type="Pfam" id="PF01683"/>
    </source>
</evidence>
<evidence type="ECO:0000313" key="3">
    <source>
        <dbReference type="Proteomes" id="UP000324832"/>
    </source>
</evidence>
<keyword evidence="3" id="KW-1185">Reference proteome</keyword>
<feature type="non-terminal residue" evidence="2">
    <location>
        <position position="292"/>
    </location>
</feature>
<gene>
    <name evidence="2" type="ORF">LSINAPIS_LOCUS13053</name>
</gene>
<dbReference type="PANTHER" id="PTHR39069:SF8">
    <property type="entry name" value="FI17111P1"/>
    <property type="match status" value="1"/>
</dbReference>
<sequence length="292" mass="31863">MSRRPSMFQIVLHEDCAELQECSSGVCVCRTGYYMYNQMCYAELGSPSTPEQCDGLLSVVIDVSRSLTVDSCVIDEACHTFGVAARCGQPQDPWQMRNCECIPEDSVWDAERNLCRLFAELGESCQLSQECTGTDNAVCTNGTCSCSEGYQQIGDTCAPVIGGACLVNKDCAIANTVCKNGTTGRTCQCEDEFVAYEDICWEVANGFEANCTVSAQCTERLGKSSACVSSQCVCTHGNHHRDGSCWPVTELFSPCSRTSQCYLADLTDRTVCRNGLCQCDFDYPFSEELGTC</sequence>
<dbReference type="EMBL" id="FZQP02006466">
    <property type="protein sequence ID" value="VVD02955.1"/>
    <property type="molecule type" value="Genomic_DNA"/>
</dbReference>
<protein>
    <recommendedName>
        <fullName evidence="1">EB domain-containing protein</fullName>
    </recommendedName>
</protein>
<dbReference type="InterPro" id="IPR006149">
    <property type="entry name" value="EB_dom"/>
</dbReference>
<accession>A0A5E4QZ35</accession>